<keyword evidence="1" id="KW-0496">Mitochondrion</keyword>
<accession>A0A6P4Y0D8</accession>
<gene>
    <name evidence="3" type="primary">LOC109463698</name>
</gene>
<comment type="catalytic activity">
    <reaction evidence="1">
        <text>L-glutamyl-tRNA(Gln) + L-glutamine + ATP + H2O = L-glutaminyl-tRNA(Gln) + L-glutamate + ADP + phosphate + H(+)</text>
        <dbReference type="Rhea" id="RHEA:17521"/>
        <dbReference type="Rhea" id="RHEA-COMP:9681"/>
        <dbReference type="Rhea" id="RHEA-COMP:9684"/>
        <dbReference type="ChEBI" id="CHEBI:15377"/>
        <dbReference type="ChEBI" id="CHEBI:15378"/>
        <dbReference type="ChEBI" id="CHEBI:29985"/>
        <dbReference type="ChEBI" id="CHEBI:30616"/>
        <dbReference type="ChEBI" id="CHEBI:43474"/>
        <dbReference type="ChEBI" id="CHEBI:58359"/>
        <dbReference type="ChEBI" id="CHEBI:78520"/>
        <dbReference type="ChEBI" id="CHEBI:78521"/>
        <dbReference type="ChEBI" id="CHEBI:456216"/>
    </reaction>
</comment>
<dbReference type="SUPFAM" id="SSF141000">
    <property type="entry name" value="Glu-tRNAGln amidotransferase C subunit"/>
    <property type="match status" value="1"/>
</dbReference>
<dbReference type="PANTHER" id="PTHR15004">
    <property type="entry name" value="GLUTAMYL-TRNA(GLN) AMIDOTRANSFERASE SUBUNIT C, MITOCHONDRIAL"/>
    <property type="match status" value="1"/>
</dbReference>
<keyword evidence="1" id="KW-0067">ATP-binding</keyword>
<proteinExistence type="inferred from homology"/>
<dbReference type="InterPro" id="IPR036113">
    <property type="entry name" value="Asp/Glu-ADT_sf_sub_c"/>
</dbReference>
<dbReference type="GO" id="GO:0005524">
    <property type="term" value="F:ATP binding"/>
    <property type="evidence" value="ECO:0007669"/>
    <property type="project" value="UniProtKB-KW"/>
</dbReference>
<dbReference type="EC" id="6.3.5.-" evidence="1"/>
<dbReference type="OrthoDB" id="5394539at2759"/>
<dbReference type="GO" id="GO:0030956">
    <property type="term" value="C:glutamyl-tRNA(Gln) amidotransferase complex"/>
    <property type="evidence" value="ECO:0007669"/>
    <property type="project" value="UniProtKB-UniRule"/>
</dbReference>
<protein>
    <recommendedName>
        <fullName evidence="1">Glutamyl-tRNA(Gln) amidotransferase subunit C, mitochondrial</fullName>
        <shortName evidence="1">Glu-AdT subunit C</shortName>
        <ecNumber evidence="1">6.3.5.-</ecNumber>
    </recommendedName>
</protein>
<keyword evidence="1" id="KW-0436">Ligase</keyword>
<dbReference type="GO" id="GO:0006450">
    <property type="term" value="P:regulation of translational fidelity"/>
    <property type="evidence" value="ECO:0007669"/>
    <property type="project" value="InterPro"/>
</dbReference>
<dbReference type="KEGG" id="bbel:109463698"/>
<keyword evidence="1" id="KW-0648">Protein biosynthesis</keyword>
<name>A0A6P4Y0D8_BRABE</name>
<dbReference type="GO" id="GO:0070681">
    <property type="term" value="P:glutaminyl-tRNAGln biosynthesis via transamidation"/>
    <property type="evidence" value="ECO:0007669"/>
    <property type="project" value="UniProtKB-UniRule"/>
</dbReference>
<dbReference type="GeneID" id="109463698"/>
<dbReference type="AlphaFoldDB" id="A0A6P4Y0D8"/>
<dbReference type="Proteomes" id="UP000515135">
    <property type="component" value="Unplaced"/>
</dbReference>
<dbReference type="GO" id="GO:0032543">
    <property type="term" value="P:mitochondrial translation"/>
    <property type="evidence" value="ECO:0007669"/>
    <property type="project" value="UniProtKB-UniRule"/>
</dbReference>
<dbReference type="HAMAP" id="MF_00122">
    <property type="entry name" value="GatC"/>
    <property type="match status" value="1"/>
</dbReference>
<dbReference type="InterPro" id="IPR003837">
    <property type="entry name" value="GatC"/>
</dbReference>
<comment type="similarity">
    <text evidence="1">Belongs to the GatC family.</text>
</comment>
<dbReference type="Pfam" id="PF02686">
    <property type="entry name" value="GatC"/>
    <property type="match status" value="1"/>
</dbReference>
<reference evidence="3" key="1">
    <citation type="submission" date="2025-08" db="UniProtKB">
        <authorList>
            <consortium name="RefSeq"/>
        </authorList>
    </citation>
    <scope>IDENTIFICATION</scope>
    <source>
        <tissue evidence="3">Gonad</tissue>
    </source>
</reference>
<dbReference type="RefSeq" id="XP_019616109.1">
    <property type="nucleotide sequence ID" value="XM_019760550.1"/>
</dbReference>
<dbReference type="PANTHER" id="PTHR15004:SF0">
    <property type="entry name" value="GLUTAMYL-TRNA(GLN) AMIDOTRANSFERASE SUBUNIT C, MITOCHONDRIAL"/>
    <property type="match status" value="1"/>
</dbReference>
<dbReference type="GO" id="GO:0050567">
    <property type="term" value="F:glutaminyl-tRNA synthase (glutamine-hydrolyzing) activity"/>
    <property type="evidence" value="ECO:0007669"/>
    <property type="project" value="UniProtKB-UniRule"/>
</dbReference>
<comment type="subunit">
    <text evidence="1">Subunit of the heterotrimeric GatCAB amidotransferase (AdT) complex, composed of A, B and C subunits.</text>
</comment>
<sequence length="149" mass="16923">MNHLPRLCRAPLVGRPVLLAITRRLSSKVPPEPTWEEVDETKLPKPTKIDKDTIDHLERLALVDFANKEGISRLEAAIRFADQMFLVDTTGVEPMDSVLEDRELYLRADTVTEGNCKDEILRNAGKVVEDYFVAPPGNIPLPKKEEYDR</sequence>
<dbReference type="GO" id="GO:0005739">
    <property type="term" value="C:mitochondrion"/>
    <property type="evidence" value="ECO:0007669"/>
    <property type="project" value="UniProtKB-SubCell"/>
</dbReference>
<evidence type="ECO:0000313" key="3">
    <source>
        <dbReference type="RefSeq" id="XP_019616109.1"/>
    </source>
</evidence>
<organism evidence="2 3">
    <name type="scientific">Branchiostoma belcheri</name>
    <name type="common">Amphioxus</name>
    <dbReference type="NCBI Taxonomy" id="7741"/>
    <lineage>
        <taxon>Eukaryota</taxon>
        <taxon>Metazoa</taxon>
        <taxon>Chordata</taxon>
        <taxon>Cephalochordata</taxon>
        <taxon>Leptocardii</taxon>
        <taxon>Amphioxiformes</taxon>
        <taxon>Branchiostomatidae</taxon>
        <taxon>Branchiostoma</taxon>
    </lineage>
</organism>
<comment type="subcellular location">
    <subcellularLocation>
        <location evidence="1">Mitochondrion</location>
    </subcellularLocation>
</comment>
<keyword evidence="1" id="KW-0547">Nucleotide-binding</keyword>
<comment type="function">
    <text evidence="1">Allows the formation of correctly charged Gln-tRNA(Gln) through the transamidation of misacylated Glu-tRNA(Gln) in the mitochondria. The reaction takes place in the presence of glutamine and ATP through an activated gamma-phospho-Glu-tRNA(Gln).</text>
</comment>
<evidence type="ECO:0000313" key="2">
    <source>
        <dbReference type="Proteomes" id="UP000515135"/>
    </source>
</evidence>
<dbReference type="NCBIfam" id="TIGR00135">
    <property type="entry name" value="gatC"/>
    <property type="match status" value="1"/>
</dbReference>
<keyword evidence="2" id="KW-1185">Reference proteome</keyword>
<evidence type="ECO:0000256" key="1">
    <source>
        <dbReference type="HAMAP-Rule" id="MF_03149"/>
    </source>
</evidence>